<dbReference type="RefSeq" id="WP_184718203.1">
    <property type="nucleotide sequence ID" value="NZ_JACHJP010000005.1"/>
</dbReference>
<gene>
    <name evidence="3" type="ORF">FHS44_004810</name>
</gene>
<feature type="region of interest" description="Disordered" evidence="1">
    <location>
        <begin position="92"/>
        <end position="131"/>
    </location>
</feature>
<dbReference type="Proteomes" id="UP000552644">
    <property type="component" value="Unassembled WGS sequence"/>
</dbReference>
<keyword evidence="4" id="KW-1185">Reference proteome</keyword>
<evidence type="ECO:0000313" key="4">
    <source>
        <dbReference type="Proteomes" id="UP000552644"/>
    </source>
</evidence>
<feature type="region of interest" description="Disordered" evidence="1">
    <location>
        <begin position="29"/>
        <end position="65"/>
    </location>
</feature>
<protein>
    <submittedName>
        <fullName evidence="3">Uncharacterized protein</fullName>
    </submittedName>
</protein>
<feature type="compositionally biased region" description="Basic and acidic residues" evidence="1">
    <location>
        <begin position="48"/>
        <end position="62"/>
    </location>
</feature>
<proteinExistence type="predicted"/>
<reference evidence="3 4" key="1">
    <citation type="submission" date="2020-08" db="EMBL/GenBank/DDBJ databases">
        <title>Genomic Encyclopedia of Type Strains, Phase III (KMG-III): the genomes of soil and plant-associated and newly described type strains.</title>
        <authorList>
            <person name="Whitman W."/>
        </authorList>
    </citation>
    <scope>NUCLEOTIDE SEQUENCE [LARGE SCALE GENOMIC DNA]</scope>
    <source>
        <strain evidence="3 4">CECT 8840</strain>
    </source>
</reference>
<comment type="caution">
    <text evidence="3">The sequence shown here is derived from an EMBL/GenBank/DDBJ whole genome shotgun (WGS) entry which is preliminary data.</text>
</comment>
<dbReference type="AlphaFoldDB" id="A0A7W7QQ68"/>
<name>A0A7W7QQ68_9ACTN</name>
<sequence>MRQLRHGAPFGWLLSLLFPLLVAAGPAALPPAPSSSVGTAAAPATRPISRESRDTSAGERSHAPGTLASALLSALSGPAAAGGHLAVAPRTGFAPLLPPAGSHARSSGEALLAPPASGTGPARAPPFSTGV</sequence>
<evidence type="ECO:0000256" key="2">
    <source>
        <dbReference type="SAM" id="SignalP"/>
    </source>
</evidence>
<feature type="chain" id="PRO_5038372590" evidence="2">
    <location>
        <begin position="24"/>
        <end position="131"/>
    </location>
</feature>
<evidence type="ECO:0000313" key="3">
    <source>
        <dbReference type="EMBL" id="MBB4917690.1"/>
    </source>
</evidence>
<keyword evidence="2" id="KW-0732">Signal</keyword>
<dbReference type="EMBL" id="JACHJP010000005">
    <property type="protein sequence ID" value="MBB4917690.1"/>
    <property type="molecule type" value="Genomic_DNA"/>
</dbReference>
<feature type="signal peptide" evidence="2">
    <location>
        <begin position="1"/>
        <end position="23"/>
    </location>
</feature>
<accession>A0A7W7QQ68</accession>
<evidence type="ECO:0000256" key="1">
    <source>
        <dbReference type="SAM" id="MobiDB-lite"/>
    </source>
</evidence>
<organism evidence="3 4">
    <name type="scientific">Streptosporangium saharense</name>
    <dbReference type="NCBI Taxonomy" id="1706840"/>
    <lineage>
        <taxon>Bacteria</taxon>
        <taxon>Bacillati</taxon>
        <taxon>Actinomycetota</taxon>
        <taxon>Actinomycetes</taxon>
        <taxon>Streptosporangiales</taxon>
        <taxon>Streptosporangiaceae</taxon>
        <taxon>Streptosporangium</taxon>
    </lineage>
</organism>